<name>A0ABQ0C984_9PROT</name>
<evidence type="ECO:0000313" key="1">
    <source>
        <dbReference type="EMBL" id="GAB0057453.1"/>
    </source>
</evidence>
<dbReference type="EMBL" id="BAAFGK010000004">
    <property type="protein sequence ID" value="GAB0057453.1"/>
    <property type="molecule type" value="Genomic_DNA"/>
</dbReference>
<evidence type="ECO:0000313" key="2">
    <source>
        <dbReference type="Proteomes" id="UP001628193"/>
    </source>
</evidence>
<comment type="caution">
    <text evidence="1">The sequence shown here is derived from an EMBL/GenBank/DDBJ whole genome shotgun (WGS) entry which is preliminary data.</text>
</comment>
<proteinExistence type="predicted"/>
<gene>
    <name evidence="1" type="ORF">SIID45300_01781</name>
</gene>
<evidence type="ECO:0008006" key="3">
    <source>
        <dbReference type="Google" id="ProtNLM"/>
    </source>
</evidence>
<protein>
    <recommendedName>
        <fullName evidence="3">Secreted protein</fullName>
    </recommendedName>
</protein>
<reference evidence="1 2" key="1">
    <citation type="submission" date="2024-09" db="EMBL/GenBank/DDBJ databases">
        <title>Draft genome sequence of Candidatus Magnetaquicoccaceae bacterium FCR-1.</title>
        <authorList>
            <person name="Shimoshige H."/>
            <person name="Shimamura S."/>
            <person name="Taoka A."/>
            <person name="Kobayashi H."/>
            <person name="Maekawa T."/>
        </authorList>
    </citation>
    <scope>NUCLEOTIDE SEQUENCE [LARGE SCALE GENOMIC DNA]</scope>
    <source>
        <strain evidence="1 2">FCR-1</strain>
    </source>
</reference>
<accession>A0ABQ0C984</accession>
<keyword evidence="2" id="KW-1185">Reference proteome</keyword>
<dbReference type="Proteomes" id="UP001628193">
    <property type="component" value="Unassembled WGS sequence"/>
</dbReference>
<organism evidence="1 2">
    <name type="scientific">Candidatus Magnetaquiglobus chichijimensis</name>
    <dbReference type="NCBI Taxonomy" id="3141448"/>
    <lineage>
        <taxon>Bacteria</taxon>
        <taxon>Pseudomonadati</taxon>
        <taxon>Pseudomonadota</taxon>
        <taxon>Magnetococcia</taxon>
        <taxon>Magnetococcales</taxon>
        <taxon>Candidatus Magnetaquicoccaceae</taxon>
        <taxon>Candidatus Magnetaquiglobus</taxon>
    </lineage>
</organism>
<sequence length="183" mass="20198">MENRMKISPLIVALSVFFVPDVSWSTPQYPESAASYTTLDREVGCKSQYSSDKKDNIFKSQYYNHWMTWTGTVELSSANSASLNIDRMGTADLRVEFADDRAGYDLLKGSIITVRFLMKSEGGCFLPFSGTNAVIVTPQRSTSGYGQSAPAAMGYSQPAYTPPTPTYTFKCRTADGKDCSRPQ</sequence>